<dbReference type="OrthoDB" id="348976at2759"/>
<dbReference type="EMBL" id="UZAN01041821">
    <property type="protein sequence ID" value="VDP74194.1"/>
    <property type="molecule type" value="Genomic_DNA"/>
</dbReference>
<reference evidence="3" key="1">
    <citation type="submission" date="2016-06" db="UniProtKB">
        <authorList>
            <consortium name="WormBaseParasite"/>
        </authorList>
    </citation>
    <scope>IDENTIFICATION</scope>
</reference>
<sequence length="231" mass="25365">MLIVNKLCDSIVPLAKQASITVTWAPEYGSAFPQGLALLTLPLSLPTPGEIPLGVLQPGSYLVVAHPPSTRGNIQMELIVETFLDPTERVQTLSEGHLSWHYPTPVEIKRNIPHPSVGSGLSAFHRIRFPRSEFLFGPSFPAPRLTVAAIHCSENTGDRGLVAFHAPWANYFRHTFASRNSSAVLDLDVPTTQPNGPPDETLFVDLLLKPHCTYRISLQLSLFQWIGKVSG</sequence>
<name>A0A183ADF1_9TREM</name>
<reference evidence="1 2" key="2">
    <citation type="submission" date="2018-11" db="EMBL/GenBank/DDBJ databases">
        <authorList>
            <consortium name="Pathogen Informatics"/>
        </authorList>
    </citation>
    <scope>NUCLEOTIDE SEQUENCE [LARGE SCALE GENOMIC DNA]</scope>
    <source>
        <strain evidence="1 2">Egypt</strain>
    </source>
</reference>
<evidence type="ECO:0000313" key="3">
    <source>
        <dbReference type="WBParaSite" id="ECPE_0000499801-mRNA-1"/>
    </source>
</evidence>
<dbReference type="Proteomes" id="UP000272942">
    <property type="component" value="Unassembled WGS sequence"/>
</dbReference>
<dbReference type="Pfam" id="PF24660">
    <property type="entry name" value="PGAP1_3rd"/>
    <property type="match status" value="1"/>
</dbReference>
<gene>
    <name evidence="1" type="ORF">ECPE_LOCUS4986</name>
</gene>
<keyword evidence="2" id="KW-1185">Reference proteome</keyword>
<dbReference type="WBParaSite" id="ECPE_0000499801-mRNA-1">
    <property type="protein sequence ID" value="ECPE_0000499801-mRNA-1"/>
    <property type="gene ID" value="ECPE_0000499801"/>
</dbReference>
<dbReference type="AlphaFoldDB" id="A0A183ADF1"/>
<evidence type="ECO:0000313" key="1">
    <source>
        <dbReference type="EMBL" id="VDP74194.1"/>
    </source>
</evidence>
<evidence type="ECO:0000313" key="2">
    <source>
        <dbReference type="Proteomes" id="UP000272942"/>
    </source>
</evidence>
<organism evidence="3">
    <name type="scientific">Echinostoma caproni</name>
    <dbReference type="NCBI Taxonomy" id="27848"/>
    <lineage>
        <taxon>Eukaryota</taxon>
        <taxon>Metazoa</taxon>
        <taxon>Spiralia</taxon>
        <taxon>Lophotrochozoa</taxon>
        <taxon>Platyhelminthes</taxon>
        <taxon>Trematoda</taxon>
        <taxon>Digenea</taxon>
        <taxon>Plagiorchiida</taxon>
        <taxon>Echinostomata</taxon>
        <taxon>Echinostomatoidea</taxon>
        <taxon>Echinostomatidae</taxon>
        <taxon>Echinostoma</taxon>
    </lineage>
</organism>
<proteinExistence type="predicted"/>
<accession>A0A183ADF1</accession>
<protein>
    <submittedName>
        <fullName evidence="3">Fibronectin type-III domain-containing protein</fullName>
    </submittedName>
</protein>